<dbReference type="InterPro" id="IPR021550">
    <property type="entry name" value="DUF2897"/>
</dbReference>
<reference evidence="4" key="1">
    <citation type="submission" date="2016-10" db="EMBL/GenBank/DDBJ databases">
        <authorList>
            <person name="Varghese N."/>
            <person name="Submissions S."/>
        </authorList>
    </citation>
    <scope>NUCLEOTIDE SEQUENCE [LARGE SCALE GENOMIC DNA]</scope>
    <source>
        <strain evidence="4">DSM 17616</strain>
    </source>
</reference>
<protein>
    <recommendedName>
        <fullName evidence="5">DUF2897 domain-containing protein</fullName>
    </recommendedName>
</protein>
<feature type="compositionally biased region" description="Polar residues" evidence="1">
    <location>
        <begin position="43"/>
        <end position="66"/>
    </location>
</feature>
<evidence type="ECO:0000256" key="2">
    <source>
        <dbReference type="SAM" id="Phobius"/>
    </source>
</evidence>
<organism evidence="3 4">
    <name type="scientific">Rheinheimera pacifica</name>
    <dbReference type="NCBI Taxonomy" id="173990"/>
    <lineage>
        <taxon>Bacteria</taxon>
        <taxon>Pseudomonadati</taxon>
        <taxon>Pseudomonadota</taxon>
        <taxon>Gammaproteobacteria</taxon>
        <taxon>Chromatiales</taxon>
        <taxon>Chromatiaceae</taxon>
        <taxon>Rheinheimera</taxon>
    </lineage>
</organism>
<dbReference type="Proteomes" id="UP000199371">
    <property type="component" value="Unassembled WGS sequence"/>
</dbReference>
<keyword evidence="2" id="KW-0812">Transmembrane</keyword>
<dbReference type="Pfam" id="PF11446">
    <property type="entry name" value="DUF2897"/>
    <property type="match status" value="1"/>
</dbReference>
<accession>A0A1H6N7P1</accession>
<dbReference type="EMBL" id="FNXF01000020">
    <property type="protein sequence ID" value="SEI10776.1"/>
    <property type="molecule type" value="Genomic_DNA"/>
</dbReference>
<evidence type="ECO:0000313" key="4">
    <source>
        <dbReference type="Proteomes" id="UP000199371"/>
    </source>
</evidence>
<evidence type="ECO:0008006" key="5">
    <source>
        <dbReference type="Google" id="ProtNLM"/>
    </source>
</evidence>
<gene>
    <name evidence="3" type="ORF">SAMN05660691_03726</name>
</gene>
<dbReference type="AlphaFoldDB" id="A0A1H6N7P1"/>
<name>A0A1H6N7P1_9GAMM</name>
<keyword evidence="2" id="KW-0472">Membrane</keyword>
<dbReference type="OrthoDB" id="5772048at2"/>
<proteinExistence type="predicted"/>
<keyword evidence="2" id="KW-1133">Transmembrane helix</keyword>
<sequence length="66" mass="7305">MNWPLFWALTLAFGLVISNLLLIKHAAKLKMPSSPKQAEGNKGNVTKQHNTTQQSPVHDQTPNSPE</sequence>
<evidence type="ECO:0000256" key="1">
    <source>
        <dbReference type="SAM" id="MobiDB-lite"/>
    </source>
</evidence>
<keyword evidence="4" id="KW-1185">Reference proteome</keyword>
<evidence type="ECO:0000313" key="3">
    <source>
        <dbReference type="EMBL" id="SEI10776.1"/>
    </source>
</evidence>
<feature type="region of interest" description="Disordered" evidence="1">
    <location>
        <begin position="30"/>
        <end position="66"/>
    </location>
</feature>
<feature type="transmembrane region" description="Helical" evidence="2">
    <location>
        <begin position="6"/>
        <end position="23"/>
    </location>
</feature>
<dbReference type="RefSeq" id="WP_092796495.1">
    <property type="nucleotide sequence ID" value="NZ_FNXF01000020.1"/>
</dbReference>